<gene>
    <name evidence="2" type="ORF">IMCC3135_30145</name>
</gene>
<protein>
    <recommendedName>
        <fullName evidence="1">Thioredoxin domain-containing protein</fullName>
    </recommendedName>
</protein>
<dbReference type="GO" id="GO:0016209">
    <property type="term" value="F:antioxidant activity"/>
    <property type="evidence" value="ECO:0007669"/>
    <property type="project" value="InterPro"/>
</dbReference>
<evidence type="ECO:0000259" key="1">
    <source>
        <dbReference type="PROSITE" id="PS51352"/>
    </source>
</evidence>
<dbReference type="InterPro" id="IPR000866">
    <property type="entry name" value="AhpC/TSA"/>
</dbReference>
<dbReference type="InterPro" id="IPR013766">
    <property type="entry name" value="Thioredoxin_domain"/>
</dbReference>
<sequence length="175" mass="19175">MQASKLTAGSVFPELIVSDMNGGEINLAKPTAPNDWKLVIVYRGKHCPLCTKYLTQLNDFSGKLAELNVDLVAVSGDPLEKVEEQMSTIEPTYTVGYGLSIEQMQTLGLYISDPRSPEETDRPFAEPGVFLINDKGTLQLVDISNAPFSRPDLESLVGGIGFIRSNDYPIRGTHQ</sequence>
<dbReference type="KEGG" id="gai:IMCC3135_30145"/>
<dbReference type="InterPro" id="IPR036249">
    <property type="entry name" value="Thioredoxin-like_sf"/>
</dbReference>
<accession>A0A2Z2P1J4</accession>
<dbReference type="AlphaFoldDB" id="A0A2Z2P1J4"/>
<reference evidence="2 3" key="1">
    <citation type="submission" date="2016-12" db="EMBL/GenBank/DDBJ databases">
        <authorList>
            <person name="Song W.-J."/>
            <person name="Kurnit D.M."/>
        </authorList>
    </citation>
    <scope>NUCLEOTIDE SEQUENCE [LARGE SCALE GENOMIC DNA]</scope>
    <source>
        <strain evidence="2 3">IMCC3135</strain>
    </source>
</reference>
<dbReference type="PROSITE" id="PS51352">
    <property type="entry name" value="THIOREDOXIN_2"/>
    <property type="match status" value="1"/>
</dbReference>
<dbReference type="Pfam" id="PF00578">
    <property type="entry name" value="AhpC-TSA"/>
    <property type="match status" value="1"/>
</dbReference>
<dbReference type="EMBL" id="CP018632">
    <property type="protein sequence ID" value="ASJ76078.1"/>
    <property type="molecule type" value="Genomic_DNA"/>
</dbReference>
<dbReference type="GO" id="GO:0016491">
    <property type="term" value="F:oxidoreductase activity"/>
    <property type="evidence" value="ECO:0007669"/>
    <property type="project" value="InterPro"/>
</dbReference>
<dbReference type="SUPFAM" id="SSF52833">
    <property type="entry name" value="Thioredoxin-like"/>
    <property type="match status" value="1"/>
</dbReference>
<dbReference type="RefSeq" id="WP_088922160.1">
    <property type="nucleotide sequence ID" value="NZ_CP018632.1"/>
</dbReference>
<dbReference type="Proteomes" id="UP000250079">
    <property type="component" value="Chromosome"/>
</dbReference>
<evidence type="ECO:0000313" key="2">
    <source>
        <dbReference type="EMBL" id="ASJ76078.1"/>
    </source>
</evidence>
<dbReference type="OrthoDB" id="9809746at2"/>
<organism evidence="2 3">
    <name type="scientific">Granulosicoccus antarcticus IMCC3135</name>
    <dbReference type="NCBI Taxonomy" id="1192854"/>
    <lineage>
        <taxon>Bacteria</taxon>
        <taxon>Pseudomonadati</taxon>
        <taxon>Pseudomonadota</taxon>
        <taxon>Gammaproteobacteria</taxon>
        <taxon>Chromatiales</taxon>
        <taxon>Granulosicoccaceae</taxon>
        <taxon>Granulosicoccus</taxon>
    </lineage>
</organism>
<keyword evidence="3" id="KW-1185">Reference proteome</keyword>
<name>A0A2Z2P1J4_9GAMM</name>
<dbReference type="Gene3D" id="3.40.30.10">
    <property type="entry name" value="Glutaredoxin"/>
    <property type="match status" value="1"/>
</dbReference>
<proteinExistence type="predicted"/>
<feature type="domain" description="Thioredoxin" evidence="1">
    <location>
        <begin position="6"/>
        <end position="162"/>
    </location>
</feature>
<evidence type="ECO:0000313" key="3">
    <source>
        <dbReference type="Proteomes" id="UP000250079"/>
    </source>
</evidence>